<dbReference type="EMBL" id="JBBLXS010000461">
    <property type="protein sequence ID" value="MEK0187889.1"/>
    <property type="molecule type" value="Genomic_DNA"/>
</dbReference>
<dbReference type="Proteomes" id="UP001384579">
    <property type="component" value="Unassembled WGS sequence"/>
</dbReference>
<proteinExistence type="predicted"/>
<keyword evidence="2" id="KW-1185">Reference proteome</keyword>
<dbReference type="RefSeq" id="WP_340521102.1">
    <property type="nucleotide sequence ID" value="NZ_JBBLXS010000461.1"/>
</dbReference>
<protein>
    <submittedName>
        <fullName evidence="1">Uncharacterized protein</fullName>
    </submittedName>
</protein>
<reference evidence="1 2" key="1">
    <citation type="journal article" date="2020" name="Harmful Algae">
        <title>Molecular and morphological characterization of a novel dihydroanatoxin-a producing Microcoleus species (cyanobacteria) from the Russian River, California, USA.</title>
        <authorList>
            <person name="Conklin K.Y."/>
            <person name="Stancheva R."/>
            <person name="Otten T.G."/>
            <person name="Fadness R."/>
            <person name="Boyer G.L."/>
            <person name="Read B."/>
            <person name="Zhang X."/>
            <person name="Sheath R.G."/>
        </authorList>
    </citation>
    <scope>NUCLEOTIDE SEQUENCE [LARGE SCALE GENOMIC DNA]</scope>
    <source>
        <strain evidence="1 2">PTRS2</strain>
    </source>
</reference>
<organism evidence="1 2">
    <name type="scientific">Microcoleus anatoxicus PTRS2</name>
    <dbReference type="NCBI Taxonomy" id="2705321"/>
    <lineage>
        <taxon>Bacteria</taxon>
        <taxon>Bacillati</taxon>
        <taxon>Cyanobacteriota</taxon>
        <taxon>Cyanophyceae</taxon>
        <taxon>Oscillatoriophycideae</taxon>
        <taxon>Oscillatoriales</taxon>
        <taxon>Microcoleaceae</taxon>
        <taxon>Microcoleus</taxon>
        <taxon>Microcoleus anatoxicus</taxon>
    </lineage>
</organism>
<gene>
    <name evidence="1" type="ORF">WMG39_24055</name>
</gene>
<accession>A0ABU8YU32</accession>
<comment type="caution">
    <text evidence="1">The sequence shown here is derived from an EMBL/GenBank/DDBJ whole genome shotgun (WGS) entry which is preliminary data.</text>
</comment>
<evidence type="ECO:0000313" key="1">
    <source>
        <dbReference type="EMBL" id="MEK0187889.1"/>
    </source>
</evidence>
<name>A0ABU8YU32_9CYAN</name>
<sequence length="146" mass="17008">MPTIKQLGASNLMIMITRIKDFIYRKISVFITLFIDGVQLGNNDKISDILPEVFLEKILKPKWETTIMPSLIAKFGLVETLYVIFYLGKNQDEIIMEIWDHNYFDAKPSQVFVFELDAETVLELKSVLKLTENRSQAKKYALNNWN</sequence>
<evidence type="ECO:0000313" key="2">
    <source>
        <dbReference type="Proteomes" id="UP001384579"/>
    </source>
</evidence>